<gene>
    <name evidence="2" type="ORF">PCOR1329_LOCUS73001</name>
</gene>
<organism evidence="2 3">
    <name type="scientific">Prorocentrum cordatum</name>
    <dbReference type="NCBI Taxonomy" id="2364126"/>
    <lineage>
        <taxon>Eukaryota</taxon>
        <taxon>Sar</taxon>
        <taxon>Alveolata</taxon>
        <taxon>Dinophyceae</taxon>
        <taxon>Prorocentrales</taxon>
        <taxon>Prorocentraceae</taxon>
        <taxon>Prorocentrum</taxon>
    </lineage>
</organism>
<keyword evidence="1" id="KW-0732">Signal</keyword>
<evidence type="ECO:0008006" key="4">
    <source>
        <dbReference type="Google" id="ProtNLM"/>
    </source>
</evidence>
<accession>A0ABN9X6J0</accession>
<proteinExistence type="predicted"/>
<keyword evidence="3" id="KW-1185">Reference proteome</keyword>
<evidence type="ECO:0000313" key="2">
    <source>
        <dbReference type="EMBL" id="CAK0893747.1"/>
    </source>
</evidence>
<evidence type="ECO:0000313" key="3">
    <source>
        <dbReference type="Proteomes" id="UP001189429"/>
    </source>
</evidence>
<feature type="signal peptide" evidence="1">
    <location>
        <begin position="1"/>
        <end position="21"/>
    </location>
</feature>
<dbReference type="Proteomes" id="UP001189429">
    <property type="component" value="Unassembled WGS sequence"/>
</dbReference>
<feature type="chain" id="PRO_5045863136" description="Secreted protein" evidence="1">
    <location>
        <begin position="22"/>
        <end position="154"/>
    </location>
</feature>
<protein>
    <recommendedName>
        <fullName evidence="4">Secreted protein</fullName>
    </recommendedName>
</protein>
<sequence>MQVASAGLFFAVCEVSFLVWGEPPSIVQQATVGDCLPQLDGCLPAQAVLGGQFRLDKVIVTHRAHQSPVRFEHLELSPVLLKDLRGVHEGHQLDYVFKAGEQLPVAVVGGRRPRTDTGSWDTCNFRRRRERHMLEKILSPRSSCWSPPPLRRRR</sequence>
<comment type="caution">
    <text evidence="2">The sequence shown here is derived from an EMBL/GenBank/DDBJ whole genome shotgun (WGS) entry which is preliminary data.</text>
</comment>
<reference evidence="2" key="1">
    <citation type="submission" date="2023-10" db="EMBL/GenBank/DDBJ databases">
        <authorList>
            <person name="Chen Y."/>
            <person name="Shah S."/>
            <person name="Dougan E. K."/>
            <person name="Thang M."/>
            <person name="Chan C."/>
        </authorList>
    </citation>
    <scope>NUCLEOTIDE SEQUENCE [LARGE SCALE GENOMIC DNA]</scope>
</reference>
<evidence type="ECO:0000256" key="1">
    <source>
        <dbReference type="SAM" id="SignalP"/>
    </source>
</evidence>
<name>A0ABN9X6J0_9DINO</name>
<dbReference type="EMBL" id="CAUYUJ010019801">
    <property type="protein sequence ID" value="CAK0893747.1"/>
    <property type="molecule type" value="Genomic_DNA"/>
</dbReference>